<dbReference type="InterPro" id="IPR036871">
    <property type="entry name" value="PX_dom_sf"/>
</dbReference>
<evidence type="ECO:0000259" key="1">
    <source>
        <dbReference type="Pfam" id="PF00787"/>
    </source>
</evidence>
<dbReference type="Pfam" id="PF00787">
    <property type="entry name" value="PX"/>
    <property type="match status" value="1"/>
</dbReference>
<evidence type="ECO:0000313" key="4">
    <source>
        <dbReference type="Proteomes" id="UP001527925"/>
    </source>
</evidence>
<accession>A0ABR4N528</accession>
<dbReference type="SUPFAM" id="SSF64268">
    <property type="entry name" value="PX domain"/>
    <property type="match status" value="1"/>
</dbReference>
<dbReference type="Proteomes" id="UP001527925">
    <property type="component" value="Unassembled WGS sequence"/>
</dbReference>
<dbReference type="InterPro" id="IPR053055">
    <property type="entry name" value="VPS17"/>
</dbReference>
<comment type="caution">
    <text evidence="3">The sequence shown here is derived from an EMBL/GenBank/DDBJ whole genome shotgun (WGS) entry which is preliminary data.</text>
</comment>
<evidence type="ECO:0000313" key="3">
    <source>
        <dbReference type="EMBL" id="KAL2914569.1"/>
    </source>
</evidence>
<protein>
    <recommendedName>
        <fullName evidence="5">PX domain-containing protein</fullName>
    </recommendedName>
</protein>
<evidence type="ECO:0000259" key="2">
    <source>
        <dbReference type="Pfam" id="PF09325"/>
    </source>
</evidence>
<dbReference type="PANTHER" id="PTHR47433">
    <property type="entry name" value="VACUOLAR PROTEIN SORTING-ASSOCIATED PROTEIN 17"/>
    <property type="match status" value="1"/>
</dbReference>
<name>A0ABR4N528_9FUNG</name>
<dbReference type="InterPro" id="IPR001683">
    <property type="entry name" value="PX_dom"/>
</dbReference>
<dbReference type="PANTHER" id="PTHR47433:SF1">
    <property type="entry name" value="VACUOLAR PROTEIN SORTING-ASSOCIATED PROTEIN 17"/>
    <property type="match status" value="1"/>
</dbReference>
<reference evidence="3 4" key="1">
    <citation type="submission" date="2023-09" db="EMBL/GenBank/DDBJ databases">
        <title>Pangenome analysis of Batrachochytrium dendrobatidis and related Chytrids.</title>
        <authorList>
            <person name="Yacoub M.N."/>
            <person name="Stajich J.E."/>
            <person name="James T.Y."/>
        </authorList>
    </citation>
    <scope>NUCLEOTIDE SEQUENCE [LARGE SCALE GENOMIC DNA]</scope>
    <source>
        <strain evidence="3 4">JEL0888</strain>
    </source>
</reference>
<gene>
    <name evidence="3" type="ORF">HK105_205920</name>
</gene>
<keyword evidence="4" id="KW-1185">Reference proteome</keyword>
<dbReference type="InterPro" id="IPR027267">
    <property type="entry name" value="AH/BAR_dom_sf"/>
</dbReference>
<sequence length="397" mass="42567">MAAAAVAVRPADPALGDVAVAVSMTTNLPQYARHTCSPTRSLAEFDRLHLHLMRTVPSCIAPAAPPRSASHELVLAAADAFLRRIAAHPVLRVADATRAFFESEFVFVPPALDPTAHGAASPSAAASALALAPSGGVSPPSAAATAAAIAAGIAAPHQIPSASPAAARRSRTSLFSFGSSSSSPKEVDIYFENARKDVDACETHVSAMGRINEKICNIARDLAKSSADVSSRLASMSLDKPPALAVPLRKMSKCFAAQDQITASEVSYRSTIFNDKCLLLLRANMGAQWSLDSRTGALTSYEAACKATQKKVQTIERLRASSSIRQDKVDAALDELAEAKRVEADCRETFKHASDELRKEFDRHRAERADDMEAMLDEYVRRQIDANRQLLAFWRAI</sequence>
<feature type="domain" description="PX" evidence="1">
    <location>
        <begin position="39"/>
        <end position="103"/>
    </location>
</feature>
<dbReference type="EMBL" id="JADGIZ020000032">
    <property type="protein sequence ID" value="KAL2914569.1"/>
    <property type="molecule type" value="Genomic_DNA"/>
</dbReference>
<feature type="domain" description="Sorting nexin/Vps5-like C-terminal" evidence="2">
    <location>
        <begin position="175"/>
        <end position="396"/>
    </location>
</feature>
<dbReference type="Pfam" id="PF09325">
    <property type="entry name" value="Vps5"/>
    <property type="match status" value="1"/>
</dbReference>
<dbReference type="Gene3D" id="1.20.1270.60">
    <property type="entry name" value="Arfaptin homology (AH) domain/BAR domain"/>
    <property type="match status" value="1"/>
</dbReference>
<evidence type="ECO:0008006" key="5">
    <source>
        <dbReference type="Google" id="ProtNLM"/>
    </source>
</evidence>
<proteinExistence type="predicted"/>
<dbReference type="Gene3D" id="3.30.1520.10">
    <property type="entry name" value="Phox-like domain"/>
    <property type="match status" value="1"/>
</dbReference>
<organism evidence="3 4">
    <name type="scientific">Polyrhizophydium stewartii</name>
    <dbReference type="NCBI Taxonomy" id="2732419"/>
    <lineage>
        <taxon>Eukaryota</taxon>
        <taxon>Fungi</taxon>
        <taxon>Fungi incertae sedis</taxon>
        <taxon>Chytridiomycota</taxon>
        <taxon>Chytridiomycota incertae sedis</taxon>
        <taxon>Chytridiomycetes</taxon>
        <taxon>Rhizophydiales</taxon>
        <taxon>Rhizophydiales incertae sedis</taxon>
        <taxon>Polyrhizophydium</taxon>
    </lineage>
</organism>
<dbReference type="InterPro" id="IPR015404">
    <property type="entry name" value="Vps5_C"/>
</dbReference>